<dbReference type="Proteomes" id="UP000322084">
    <property type="component" value="Unassembled WGS sequence"/>
</dbReference>
<keyword evidence="5 10" id="KW-0997">Cell inner membrane</keyword>
<evidence type="ECO:0000256" key="9">
    <source>
        <dbReference type="ARBA" id="ARBA00023136"/>
    </source>
</evidence>
<evidence type="ECO:0000256" key="7">
    <source>
        <dbReference type="ARBA" id="ARBA00022927"/>
    </source>
</evidence>
<dbReference type="InterPro" id="IPR049031">
    <property type="entry name" value="T2SSK_SAM-like_1st"/>
</dbReference>
<evidence type="ECO:0000256" key="10">
    <source>
        <dbReference type="PIRNR" id="PIRNR002786"/>
    </source>
</evidence>
<dbReference type="InterPro" id="IPR005628">
    <property type="entry name" value="GspK"/>
</dbReference>
<feature type="transmembrane region" description="Helical" evidence="11">
    <location>
        <begin position="15"/>
        <end position="37"/>
    </location>
</feature>
<dbReference type="Gene3D" id="1.10.40.60">
    <property type="entry name" value="EpsJ-like"/>
    <property type="match status" value="1"/>
</dbReference>
<evidence type="ECO:0000256" key="11">
    <source>
        <dbReference type="SAM" id="Phobius"/>
    </source>
</evidence>
<protein>
    <recommendedName>
        <fullName evidence="10">Type II secretion system protein K</fullName>
    </recommendedName>
</protein>
<evidence type="ECO:0000256" key="1">
    <source>
        <dbReference type="ARBA" id="ARBA00004533"/>
    </source>
</evidence>
<keyword evidence="4 10" id="KW-1003">Cell membrane</keyword>
<evidence type="ECO:0000256" key="2">
    <source>
        <dbReference type="ARBA" id="ARBA00007246"/>
    </source>
</evidence>
<dbReference type="Pfam" id="PF21687">
    <property type="entry name" value="T2SSK_1st"/>
    <property type="match status" value="1"/>
</dbReference>
<comment type="caution">
    <text evidence="13">The sequence shown here is derived from an EMBL/GenBank/DDBJ whole genome shotgun (WGS) entry which is preliminary data.</text>
</comment>
<keyword evidence="6 11" id="KW-0812">Transmembrane</keyword>
<dbReference type="SUPFAM" id="SSF158544">
    <property type="entry name" value="GspK insert domain-like"/>
    <property type="match status" value="1"/>
</dbReference>
<evidence type="ECO:0000256" key="4">
    <source>
        <dbReference type="ARBA" id="ARBA00022475"/>
    </source>
</evidence>
<dbReference type="EMBL" id="BKCL01000001">
    <property type="protein sequence ID" value="GEQ96608.1"/>
    <property type="molecule type" value="Genomic_DNA"/>
</dbReference>
<gene>
    <name evidence="13" type="ORF">JCM17844_02450</name>
</gene>
<name>A0A5A7MNS3_9PROT</name>
<evidence type="ECO:0000313" key="13">
    <source>
        <dbReference type="EMBL" id="GEQ96608.1"/>
    </source>
</evidence>
<comment type="similarity">
    <text evidence="2 10">Belongs to the GSP K family.</text>
</comment>
<dbReference type="InterPro" id="IPR038072">
    <property type="entry name" value="GspK_central_sf"/>
</dbReference>
<dbReference type="PANTHER" id="PTHR38831">
    <property type="entry name" value="TYPE II SECRETION SYSTEM PROTEIN K"/>
    <property type="match status" value="1"/>
</dbReference>
<keyword evidence="3 10" id="KW-0813">Transport</keyword>
<dbReference type="GO" id="GO:0005886">
    <property type="term" value="C:plasma membrane"/>
    <property type="evidence" value="ECO:0007669"/>
    <property type="project" value="UniProtKB-SubCell"/>
</dbReference>
<keyword evidence="8 11" id="KW-1133">Transmembrane helix</keyword>
<evidence type="ECO:0000256" key="5">
    <source>
        <dbReference type="ARBA" id="ARBA00022519"/>
    </source>
</evidence>
<reference evidence="13 14" key="1">
    <citation type="submission" date="2019-09" db="EMBL/GenBank/DDBJ databases">
        <title>NBRP : Genome information of microbial organism related human and environment.</title>
        <authorList>
            <person name="Hattori M."/>
            <person name="Oshima K."/>
            <person name="Inaba H."/>
            <person name="Suda W."/>
            <person name="Sakamoto M."/>
            <person name="Iino T."/>
            <person name="Kitahara M."/>
            <person name="Oshida Y."/>
            <person name="Iida T."/>
            <person name="Kudo T."/>
            <person name="Itoh T."/>
            <person name="Ohkuma M."/>
        </authorList>
    </citation>
    <scope>NUCLEOTIDE SEQUENCE [LARGE SCALE GENOMIC DNA]</scope>
    <source>
        <strain evidence="13 14">Hi-2</strain>
    </source>
</reference>
<accession>A0A5A7MNS3</accession>
<evidence type="ECO:0000259" key="12">
    <source>
        <dbReference type="Pfam" id="PF21687"/>
    </source>
</evidence>
<comment type="subcellular location">
    <subcellularLocation>
        <location evidence="1 10">Cell inner membrane</location>
    </subcellularLocation>
</comment>
<keyword evidence="9 10" id="KW-0472">Membrane</keyword>
<dbReference type="PANTHER" id="PTHR38831:SF2">
    <property type="entry name" value="TYPE II SECRETION SYSTEM PROTEIN K"/>
    <property type="match status" value="1"/>
</dbReference>
<evidence type="ECO:0000256" key="3">
    <source>
        <dbReference type="ARBA" id="ARBA00022448"/>
    </source>
</evidence>
<keyword evidence="7" id="KW-0653">Protein transport</keyword>
<dbReference type="PIRSF" id="PIRSF002786">
    <property type="entry name" value="XcpX"/>
    <property type="match status" value="1"/>
</dbReference>
<proteinExistence type="inferred from homology"/>
<sequence length="301" mass="32809">MTASKQRRRASQSGIALILVLWVLTLLSLIVGSFLFMTRGETRTVIARQDAAKAQALADGGVYWAIAQLLTPVFNEDGVAFALPVDGRRVSRTLASGQMVLTIQDVGGLIDVNAADDILLRSLFLSLGRDPEEAAQLADRLIDFRDLDDRPQPRGAERADYRALGLPYGPRNAPLLLASEISQIPGFDRDFVTRATNYLTAYSGSRAVDPTVAPVEILNSIPGLSKVDAEQFIASRRGSSRSLPHEATNPYLTGSPSSTFRITVNASTARGSWFQRIAVVQISGGADRFQIRHWEQGRITE</sequence>
<evidence type="ECO:0000256" key="6">
    <source>
        <dbReference type="ARBA" id="ARBA00022692"/>
    </source>
</evidence>
<evidence type="ECO:0000256" key="8">
    <source>
        <dbReference type="ARBA" id="ARBA00022989"/>
    </source>
</evidence>
<dbReference type="GO" id="GO:0009306">
    <property type="term" value="P:protein secretion"/>
    <property type="evidence" value="ECO:0007669"/>
    <property type="project" value="InterPro"/>
</dbReference>
<organism evidence="13 14">
    <name type="scientific">Iodidimonas gelatinilytica</name>
    <dbReference type="NCBI Taxonomy" id="1236966"/>
    <lineage>
        <taxon>Bacteria</taxon>
        <taxon>Pseudomonadati</taxon>
        <taxon>Pseudomonadota</taxon>
        <taxon>Alphaproteobacteria</taxon>
        <taxon>Iodidimonadales</taxon>
        <taxon>Iodidimonadaceae</taxon>
        <taxon>Iodidimonas</taxon>
    </lineage>
</organism>
<evidence type="ECO:0000313" key="14">
    <source>
        <dbReference type="Proteomes" id="UP000322084"/>
    </source>
</evidence>
<dbReference type="AlphaFoldDB" id="A0A5A7MNS3"/>
<feature type="domain" description="T2SS protein K first SAM-like" evidence="12">
    <location>
        <begin position="115"/>
        <end position="202"/>
    </location>
</feature>